<evidence type="ECO:0000313" key="1">
    <source>
        <dbReference type="EMBL" id="PIP52490.1"/>
    </source>
</evidence>
<dbReference type="GO" id="GO:0004386">
    <property type="term" value="F:helicase activity"/>
    <property type="evidence" value="ECO:0007669"/>
    <property type="project" value="UniProtKB-KW"/>
</dbReference>
<dbReference type="Proteomes" id="UP000231081">
    <property type="component" value="Unassembled WGS sequence"/>
</dbReference>
<gene>
    <name evidence="1" type="ORF">COX09_01320</name>
</gene>
<dbReference type="AlphaFoldDB" id="A0A2H0B609"/>
<keyword evidence="1" id="KW-0378">Hydrolase</keyword>
<keyword evidence="1" id="KW-0347">Helicase</keyword>
<evidence type="ECO:0000313" key="2">
    <source>
        <dbReference type="Proteomes" id="UP000231081"/>
    </source>
</evidence>
<feature type="non-terminal residue" evidence="1">
    <location>
        <position position="47"/>
    </location>
</feature>
<sequence length="47" mass="5336">LNAKFLLTCEISCIYSDKGKGRRVHVLVFLPKLTDVEKFNAKLTLRG</sequence>
<keyword evidence="1" id="KW-0067">ATP-binding</keyword>
<proteinExistence type="predicted"/>
<reference evidence="1 2" key="1">
    <citation type="submission" date="2017-09" db="EMBL/GenBank/DDBJ databases">
        <title>Depth-based differentiation of microbial function through sediment-hosted aquifers and enrichment of novel symbionts in the deep terrestrial subsurface.</title>
        <authorList>
            <person name="Probst A.J."/>
            <person name="Ladd B."/>
            <person name="Jarett J.K."/>
            <person name="Geller-Mcgrath D.E."/>
            <person name="Sieber C.M."/>
            <person name="Emerson J.B."/>
            <person name="Anantharaman K."/>
            <person name="Thomas B.C."/>
            <person name="Malmstrom R."/>
            <person name="Stieglmeier M."/>
            <person name="Klingl A."/>
            <person name="Woyke T."/>
            <person name="Ryan C.M."/>
            <person name="Banfield J.F."/>
        </authorList>
    </citation>
    <scope>NUCLEOTIDE SEQUENCE [LARGE SCALE GENOMIC DNA]</scope>
    <source>
        <strain evidence="1">CG23_combo_of_CG06-09_8_20_14_all_47_9</strain>
    </source>
</reference>
<dbReference type="EMBL" id="PCSQ01000035">
    <property type="protein sequence ID" value="PIP52490.1"/>
    <property type="molecule type" value="Genomic_DNA"/>
</dbReference>
<comment type="caution">
    <text evidence="1">The sequence shown here is derived from an EMBL/GenBank/DDBJ whole genome shotgun (WGS) entry which is preliminary data.</text>
</comment>
<keyword evidence="1" id="KW-0547">Nucleotide-binding</keyword>
<accession>A0A2H0B609</accession>
<name>A0A2H0B609_9BACT</name>
<protein>
    <submittedName>
        <fullName evidence="1">DNA helicase UvrD</fullName>
    </submittedName>
</protein>
<feature type="non-terminal residue" evidence="1">
    <location>
        <position position="1"/>
    </location>
</feature>
<organism evidence="1 2">
    <name type="scientific">Candidatus Beckwithbacteria bacterium CG23_combo_of_CG06-09_8_20_14_all_47_9</name>
    <dbReference type="NCBI Taxonomy" id="1974498"/>
    <lineage>
        <taxon>Bacteria</taxon>
        <taxon>Candidatus Beckwithiibacteriota</taxon>
    </lineage>
</organism>